<keyword evidence="3" id="KW-1185">Reference proteome</keyword>
<evidence type="ECO:0000256" key="1">
    <source>
        <dbReference type="SAM" id="Coils"/>
    </source>
</evidence>
<proteinExistence type="predicted"/>
<dbReference type="Proteomes" id="UP000053038">
    <property type="component" value="Unassembled WGS sequence"/>
</dbReference>
<dbReference type="EMBL" id="JSXC01000037">
    <property type="protein sequence ID" value="KHN50732.1"/>
    <property type="molecule type" value="Genomic_DNA"/>
</dbReference>
<organism evidence="2 3">
    <name type="scientific">Pectobacterium fontis</name>
    <dbReference type="NCBI Taxonomy" id="2558042"/>
    <lineage>
        <taxon>Bacteria</taxon>
        <taxon>Pseudomonadati</taxon>
        <taxon>Pseudomonadota</taxon>
        <taxon>Gammaproteobacteria</taxon>
        <taxon>Enterobacterales</taxon>
        <taxon>Pectobacteriaceae</taxon>
        <taxon>Pectobacterium</taxon>
    </lineage>
</organism>
<name>A0A7V8IHJ4_9GAMM</name>
<comment type="caution">
    <text evidence="2">The sequence shown here is derived from an EMBL/GenBank/DDBJ whole genome shotgun (WGS) entry which is preliminary data.</text>
</comment>
<feature type="coiled-coil region" evidence="1">
    <location>
        <begin position="56"/>
        <end position="90"/>
    </location>
</feature>
<dbReference type="AlphaFoldDB" id="A0A7V8IHJ4"/>
<reference evidence="2 3" key="1">
    <citation type="submission" date="2014-10" db="EMBL/GenBank/DDBJ databases">
        <title>Genome sequence of Pectobacterium carotovorum M022.</title>
        <authorList>
            <person name="Chan K.-G."/>
            <person name="Tan W.-S."/>
        </authorList>
    </citation>
    <scope>NUCLEOTIDE SEQUENCE [LARGE SCALE GENOMIC DNA]</scope>
    <source>
        <strain evidence="2 3">M022</strain>
    </source>
</reference>
<keyword evidence="1" id="KW-0175">Coiled coil</keyword>
<protein>
    <submittedName>
        <fullName evidence="2">Uncharacterized protein</fullName>
    </submittedName>
</protein>
<evidence type="ECO:0000313" key="3">
    <source>
        <dbReference type="Proteomes" id="UP000053038"/>
    </source>
</evidence>
<gene>
    <name evidence="2" type="ORF">OI69_13805</name>
</gene>
<dbReference type="RefSeq" id="WP_039351547.1">
    <property type="nucleotide sequence ID" value="NZ_JSXC01000037.1"/>
</dbReference>
<sequence>MPYVIFSERNIKVIEAKDGKKYLAGMELVTNDEKEECAVEHANAIIKSAIIADGVIQAYKLRETDEQRRIAALEKQIIQLSAQISHLQANQERAHFEKVRNSVIASVSRALDHQFDPKLP</sequence>
<accession>A0A7V8IHJ4</accession>
<evidence type="ECO:0000313" key="2">
    <source>
        <dbReference type="EMBL" id="KHN50732.1"/>
    </source>
</evidence>